<feature type="domain" description="Globin" evidence="2">
    <location>
        <begin position="42"/>
        <end position="156"/>
    </location>
</feature>
<keyword evidence="1" id="KW-0349">Heme</keyword>
<dbReference type="InterPro" id="IPR012292">
    <property type="entry name" value="Globin/Proto"/>
</dbReference>
<protein>
    <recommendedName>
        <fullName evidence="2">Globin domain-containing protein</fullName>
    </recommendedName>
</protein>
<proteinExistence type="inferred from homology"/>
<reference evidence="3" key="1">
    <citation type="submission" date="2021-02" db="EMBL/GenBank/DDBJ databases">
        <authorList>
            <person name="Nowell W R."/>
        </authorList>
    </citation>
    <scope>NUCLEOTIDE SEQUENCE</scope>
</reference>
<dbReference type="Gene3D" id="1.10.490.10">
    <property type="entry name" value="Globins"/>
    <property type="match status" value="1"/>
</dbReference>
<dbReference type="Proteomes" id="UP000663852">
    <property type="component" value="Unassembled WGS sequence"/>
</dbReference>
<name>A0A815V1W5_ADIRI</name>
<dbReference type="AlphaFoldDB" id="A0A815V1W5"/>
<dbReference type="GO" id="GO:0020037">
    <property type="term" value="F:heme binding"/>
    <property type="evidence" value="ECO:0007669"/>
    <property type="project" value="InterPro"/>
</dbReference>
<comment type="caution">
    <text evidence="3">The sequence shown here is derived from an EMBL/GenBank/DDBJ whole genome shotgun (WGS) entry which is preliminary data.</text>
</comment>
<dbReference type="InterPro" id="IPR000971">
    <property type="entry name" value="Globin"/>
</dbReference>
<evidence type="ECO:0000313" key="6">
    <source>
        <dbReference type="Proteomes" id="UP000663852"/>
    </source>
</evidence>
<dbReference type="SUPFAM" id="SSF46458">
    <property type="entry name" value="Globin-like"/>
    <property type="match status" value="1"/>
</dbReference>
<evidence type="ECO:0000313" key="4">
    <source>
        <dbReference type="EMBL" id="CAF1670329.1"/>
    </source>
</evidence>
<evidence type="ECO:0000313" key="5">
    <source>
        <dbReference type="Proteomes" id="UP000663828"/>
    </source>
</evidence>
<comment type="similarity">
    <text evidence="1">Belongs to the globin family.</text>
</comment>
<dbReference type="GO" id="GO:0005344">
    <property type="term" value="F:oxygen carrier activity"/>
    <property type="evidence" value="ECO:0007669"/>
    <property type="project" value="UniProtKB-KW"/>
</dbReference>
<evidence type="ECO:0000259" key="2">
    <source>
        <dbReference type="Pfam" id="PF00042"/>
    </source>
</evidence>
<evidence type="ECO:0000313" key="3">
    <source>
        <dbReference type="EMBL" id="CAF1530263.1"/>
    </source>
</evidence>
<dbReference type="EMBL" id="CAJNOJ010000871">
    <property type="protein sequence ID" value="CAF1530263.1"/>
    <property type="molecule type" value="Genomic_DNA"/>
</dbReference>
<dbReference type="GO" id="GO:0019825">
    <property type="term" value="F:oxygen binding"/>
    <property type="evidence" value="ECO:0007669"/>
    <property type="project" value="InterPro"/>
</dbReference>
<evidence type="ECO:0000256" key="1">
    <source>
        <dbReference type="RuleBase" id="RU000356"/>
    </source>
</evidence>
<gene>
    <name evidence="3" type="ORF">EDS130_LOCUS44515</name>
    <name evidence="4" type="ORF">XAT740_LOCUS58550</name>
</gene>
<dbReference type="OrthoDB" id="10029160at2759"/>
<dbReference type="InterPro" id="IPR009050">
    <property type="entry name" value="Globin-like_sf"/>
</dbReference>
<keyword evidence="5" id="KW-1185">Reference proteome</keyword>
<keyword evidence="1" id="KW-0479">Metal-binding</keyword>
<keyword evidence="1" id="KW-0813">Transport</keyword>
<dbReference type="Pfam" id="PF00042">
    <property type="entry name" value="Globin"/>
    <property type="match status" value="1"/>
</dbReference>
<keyword evidence="1" id="KW-0408">Iron</keyword>
<keyword evidence="1" id="KW-0561">Oxygen transport</keyword>
<dbReference type="EMBL" id="CAJNOR010012899">
    <property type="protein sequence ID" value="CAF1670329.1"/>
    <property type="molecule type" value="Genomic_DNA"/>
</dbReference>
<organism evidence="3 6">
    <name type="scientific">Adineta ricciae</name>
    <name type="common">Rotifer</name>
    <dbReference type="NCBI Taxonomy" id="249248"/>
    <lineage>
        <taxon>Eukaryota</taxon>
        <taxon>Metazoa</taxon>
        <taxon>Spiralia</taxon>
        <taxon>Gnathifera</taxon>
        <taxon>Rotifera</taxon>
        <taxon>Eurotatoria</taxon>
        <taxon>Bdelloidea</taxon>
        <taxon>Adinetida</taxon>
        <taxon>Adinetidae</taxon>
        <taxon>Adineta</taxon>
    </lineage>
</organism>
<sequence length="167" mass="18157">MGCSNSKAADTLNSADGGIESLKENFLQRLLNTDTVKELSKNAFVSVLNKYPEAKKIFNVPETTKTNAELLGTREVQTASNNLLNHYIDIVKNANGDLNTAAQSKAEELKELGIKAGYIKTYGENLVRNSATSADNQLSASEETAWKTLTNEITNKLTTAMDNLPNS</sequence>
<accession>A0A815V1W5</accession>
<dbReference type="Proteomes" id="UP000663828">
    <property type="component" value="Unassembled WGS sequence"/>
</dbReference>